<dbReference type="Proteomes" id="UP000469081">
    <property type="component" value="Unassembled WGS sequence"/>
</dbReference>
<protein>
    <submittedName>
        <fullName evidence="2">HXXEE domain-containing protein</fullName>
    </submittedName>
</protein>
<dbReference type="InterPro" id="IPR025671">
    <property type="entry name" value="HXXEE"/>
</dbReference>
<gene>
    <name evidence="2" type="ORF">FNC33_08175</name>
</gene>
<evidence type="ECO:0000313" key="3">
    <source>
        <dbReference type="Proteomes" id="UP000469081"/>
    </source>
</evidence>
<reference evidence="2 3" key="1">
    <citation type="submission" date="2019-06" db="EMBL/GenBank/DDBJ databases">
        <title>Phylogeography and genetic diversity of Francisella tularensis subsp. holarctica in France (1947-2018).</title>
        <authorList>
            <person name="Kevin M."/>
            <person name="Madani N."/>
            <person name="Maurin M."/>
        </authorList>
    </citation>
    <scope>NUCLEOTIDE SEQUENCE [LARGE SCALE GENOMIC DNA]</scope>
    <source>
        <strain evidence="2 3">ATCC 15482</strain>
    </source>
</reference>
<name>A0A6I4RYI3_FRATU</name>
<dbReference type="AlphaFoldDB" id="A0A6I4RYI3"/>
<feature type="transmembrane region" description="Helical" evidence="1">
    <location>
        <begin position="164"/>
        <end position="185"/>
    </location>
</feature>
<keyword evidence="1" id="KW-0812">Transmembrane</keyword>
<accession>A0A6I4RYI3</accession>
<organism evidence="2 3">
    <name type="scientific">Francisella tularensis</name>
    <dbReference type="NCBI Taxonomy" id="263"/>
    <lineage>
        <taxon>Bacteria</taxon>
        <taxon>Pseudomonadati</taxon>
        <taxon>Pseudomonadota</taxon>
        <taxon>Gammaproteobacteria</taxon>
        <taxon>Thiotrichales</taxon>
        <taxon>Francisellaceae</taxon>
        <taxon>Francisella</taxon>
    </lineage>
</organism>
<keyword evidence="1" id="KW-0472">Membrane</keyword>
<comment type="caution">
    <text evidence="2">The sequence shown here is derived from an EMBL/GenBank/DDBJ whole genome shotgun (WGS) entry which is preliminary data.</text>
</comment>
<feature type="transmembrane region" description="Helical" evidence="1">
    <location>
        <begin position="84"/>
        <end position="102"/>
    </location>
</feature>
<evidence type="ECO:0000256" key="1">
    <source>
        <dbReference type="SAM" id="Phobius"/>
    </source>
</evidence>
<evidence type="ECO:0000313" key="2">
    <source>
        <dbReference type="EMBL" id="MWZ40510.1"/>
    </source>
</evidence>
<feature type="transmembrane region" description="Helical" evidence="1">
    <location>
        <begin position="138"/>
        <end position="158"/>
    </location>
</feature>
<proteinExistence type="predicted"/>
<sequence>MMIDSLARNQNWAKVAPWAGIFFTVLLFANFSVYDPHFWGLINIPLYLFHQTEEHYVPGGFKDFMNRIVMALPQGQEKLTDIKIFWINILMVWLAFAVFGALSFINLGFGLLIIIFSIINCMTHIAEGFKHKSWNPGLVMASIQFVISLFAAYYVTVHGLDNPIAWWLGTIIFSIVAHILLFKLVMTRD</sequence>
<feature type="transmembrane region" description="Helical" evidence="1">
    <location>
        <begin position="15"/>
        <end position="34"/>
    </location>
</feature>
<dbReference type="RefSeq" id="WP_003038901.1">
    <property type="nucleotide sequence ID" value="NZ_VJEZ01000011.1"/>
</dbReference>
<keyword evidence="1" id="KW-1133">Transmembrane helix</keyword>
<dbReference type="EMBL" id="VJEZ01000011">
    <property type="protein sequence ID" value="MWZ40510.1"/>
    <property type="molecule type" value="Genomic_DNA"/>
</dbReference>
<dbReference type="Pfam" id="PF13787">
    <property type="entry name" value="HXXEE"/>
    <property type="match status" value="1"/>
</dbReference>